<dbReference type="InterPro" id="IPR052179">
    <property type="entry name" value="DD-CPase-like"/>
</dbReference>
<evidence type="ECO:0000259" key="2">
    <source>
        <dbReference type="Pfam" id="PF02557"/>
    </source>
</evidence>
<feature type="chain" id="PRO_5039029203" evidence="1">
    <location>
        <begin position="25"/>
        <end position="310"/>
    </location>
</feature>
<dbReference type="InterPro" id="IPR009045">
    <property type="entry name" value="Zn_M74/Hedgehog-like"/>
</dbReference>
<organism evidence="3 4">
    <name type="scientific">Candidatus Erysipelatoclostridium merdavium</name>
    <dbReference type="NCBI Taxonomy" id="2838566"/>
    <lineage>
        <taxon>Bacteria</taxon>
        <taxon>Bacillati</taxon>
        <taxon>Bacillota</taxon>
        <taxon>Erysipelotrichia</taxon>
        <taxon>Erysipelotrichales</taxon>
        <taxon>Erysipelotrichales incertae sedis</taxon>
    </lineage>
</organism>
<dbReference type="GO" id="GO:0006508">
    <property type="term" value="P:proteolysis"/>
    <property type="evidence" value="ECO:0007669"/>
    <property type="project" value="InterPro"/>
</dbReference>
<dbReference type="Proteomes" id="UP000886724">
    <property type="component" value="Unassembled WGS sequence"/>
</dbReference>
<sequence length="310" mass="35271">MKVTSISIKLMLVFLLLLSGCSTNKEHKKSQEQSPTKQKTFTLNSSRIQVNQYATINYLDYVSRNTDAIEYNTIDTSKLGTYEVTYSLEDTTTNSNQETKTMIVDVVRTYENGIFNPTDLTPETITNPESITALVNKTHQIPSGWVPNDLVEVAGSSQQLRKEAAEAFEAFYQAAKNQGITCYIISGYRTNDTQTLYWQRQVEIYGEEYASLYSAYPGRSEHQLGLAIDISNQLTGNRLTEQVANSDIGKFIVSDGYKYGFILRYPKDKVNITNYGYEPWHMRYVGKETAEKIYQSGLTFEEYIEMSSTK</sequence>
<protein>
    <submittedName>
        <fullName evidence="3">M15 family metallopeptidase</fullName>
    </submittedName>
</protein>
<feature type="domain" description="D-alanyl-D-alanine carboxypeptidase-like core" evidence="2">
    <location>
        <begin position="158"/>
        <end position="287"/>
    </location>
</feature>
<dbReference type="AlphaFoldDB" id="A0A9D2BP37"/>
<dbReference type="GO" id="GO:0008233">
    <property type="term" value="F:peptidase activity"/>
    <property type="evidence" value="ECO:0007669"/>
    <property type="project" value="InterPro"/>
</dbReference>
<dbReference type="InterPro" id="IPR058193">
    <property type="entry name" value="VanY/YodJ_core_dom"/>
</dbReference>
<dbReference type="SUPFAM" id="SSF55166">
    <property type="entry name" value="Hedgehog/DD-peptidase"/>
    <property type="match status" value="1"/>
</dbReference>
<dbReference type="Pfam" id="PF02557">
    <property type="entry name" value="VanY"/>
    <property type="match status" value="1"/>
</dbReference>
<reference evidence="3" key="1">
    <citation type="journal article" date="2021" name="PeerJ">
        <title>Extensive microbial diversity within the chicken gut microbiome revealed by metagenomics and culture.</title>
        <authorList>
            <person name="Gilroy R."/>
            <person name="Ravi A."/>
            <person name="Getino M."/>
            <person name="Pursley I."/>
            <person name="Horton D.L."/>
            <person name="Alikhan N.F."/>
            <person name="Baker D."/>
            <person name="Gharbi K."/>
            <person name="Hall N."/>
            <person name="Watson M."/>
            <person name="Adriaenssens E.M."/>
            <person name="Foster-Nyarko E."/>
            <person name="Jarju S."/>
            <person name="Secka A."/>
            <person name="Antonio M."/>
            <person name="Oren A."/>
            <person name="Chaudhuri R.R."/>
            <person name="La Ragione R."/>
            <person name="Hildebrand F."/>
            <person name="Pallen M.J."/>
        </authorList>
    </citation>
    <scope>NUCLEOTIDE SEQUENCE</scope>
    <source>
        <strain evidence="3">ChiGjej1B1-14440</strain>
    </source>
</reference>
<dbReference type="Gene3D" id="2.60.40.10">
    <property type="entry name" value="Immunoglobulins"/>
    <property type="match status" value="1"/>
</dbReference>
<dbReference type="InterPro" id="IPR003709">
    <property type="entry name" value="VanY-like_core_dom"/>
</dbReference>
<gene>
    <name evidence="3" type="ORF">H9980_11640</name>
</gene>
<dbReference type="Gene3D" id="3.30.1380.10">
    <property type="match status" value="1"/>
</dbReference>
<proteinExistence type="predicted"/>
<comment type="caution">
    <text evidence="3">The sequence shown here is derived from an EMBL/GenBank/DDBJ whole genome shotgun (WGS) entry which is preliminary data.</text>
</comment>
<dbReference type="PROSITE" id="PS51257">
    <property type="entry name" value="PROKAR_LIPOPROTEIN"/>
    <property type="match status" value="1"/>
</dbReference>
<name>A0A9D2BP37_9FIRM</name>
<evidence type="ECO:0000256" key="1">
    <source>
        <dbReference type="SAM" id="SignalP"/>
    </source>
</evidence>
<dbReference type="CDD" id="cd14852">
    <property type="entry name" value="LD-carboxypeptidase"/>
    <property type="match status" value="1"/>
</dbReference>
<dbReference type="PANTHER" id="PTHR34385">
    <property type="entry name" value="D-ALANYL-D-ALANINE CARBOXYPEPTIDASE"/>
    <property type="match status" value="1"/>
</dbReference>
<evidence type="ECO:0000313" key="3">
    <source>
        <dbReference type="EMBL" id="HIX82602.1"/>
    </source>
</evidence>
<keyword evidence="1" id="KW-0732">Signal</keyword>
<accession>A0A9D2BP37</accession>
<dbReference type="PANTHER" id="PTHR34385:SF1">
    <property type="entry name" value="PEPTIDOGLYCAN L-ALANYL-D-GLUTAMATE ENDOPEPTIDASE CWLK"/>
    <property type="match status" value="1"/>
</dbReference>
<evidence type="ECO:0000313" key="4">
    <source>
        <dbReference type="Proteomes" id="UP000886724"/>
    </source>
</evidence>
<dbReference type="InterPro" id="IPR013783">
    <property type="entry name" value="Ig-like_fold"/>
</dbReference>
<dbReference type="EMBL" id="DXET01000256">
    <property type="protein sequence ID" value="HIX82602.1"/>
    <property type="molecule type" value="Genomic_DNA"/>
</dbReference>
<feature type="signal peptide" evidence="1">
    <location>
        <begin position="1"/>
        <end position="24"/>
    </location>
</feature>
<reference evidence="3" key="2">
    <citation type="submission" date="2021-04" db="EMBL/GenBank/DDBJ databases">
        <authorList>
            <person name="Gilroy R."/>
        </authorList>
    </citation>
    <scope>NUCLEOTIDE SEQUENCE</scope>
    <source>
        <strain evidence="3">ChiGjej1B1-14440</strain>
    </source>
</reference>